<accession>A0A0L8ALH9</accession>
<gene>
    <name evidence="1" type="ORF">OB69_07105</name>
</gene>
<dbReference type="GO" id="GO:0016758">
    <property type="term" value="F:hexosyltransferase activity"/>
    <property type="evidence" value="ECO:0007669"/>
    <property type="project" value="TreeGrafter"/>
</dbReference>
<dbReference type="Gene3D" id="3.40.50.2000">
    <property type="entry name" value="Glycogen Phosphorylase B"/>
    <property type="match status" value="2"/>
</dbReference>
<evidence type="ECO:0000313" key="2">
    <source>
        <dbReference type="Proteomes" id="UP000036908"/>
    </source>
</evidence>
<protein>
    <submittedName>
        <fullName evidence="1">Uncharacterized protein</fullName>
    </submittedName>
</protein>
<dbReference type="SUPFAM" id="SSF53756">
    <property type="entry name" value="UDP-Glycosyltransferase/glycogen phosphorylase"/>
    <property type="match status" value="1"/>
</dbReference>
<dbReference type="Proteomes" id="UP000036908">
    <property type="component" value="Unassembled WGS sequence"/>
</dbReference>
<dbReference type="PANTHER" id="PTHR45947">
    <property type="entry name" value="SULFOQUINOVOSYL TRANSFERASE SQD2"/>
    <property type="match status" value="1"/>
</dbReference>
<sequence length="437" mass="50219">MTDSVNKKVLIVTYYWPPSAGGGVQRWLKFSKYLPEYGWEPVIFTPENPDFDLKDKSLAKDVSSQTEVLKFPIWEPYSIFKKLSGRKELKQGQVLEGGKKGFMSRLAIWLRGNIFIPDPKVFWVKPSVDYIASILESNNIQTIVTTGPPHSMHLIGLKLKMKNPAITWVADFRDPWSKWDILQKFNMTALVWRKHKSLEQQVIRAADCVLTVSESWKNDFEDLGARRAKVITNGFDDEDFKTSVSVTNSDKFRISHVGMLNVFRNPEWFWKALNEMVAANEFDNDLEIEFVGILSDDVLATFQDHTHLAPLIQKYNYLPHTEVLEKYRQSSVLLLLQNNSENAKGHLPGKFFEYLGADRRILCVGNKESDLAEILDRTKSGSVFEQTDADQLKSFLRETYQDWKNGNLVSNAEGICEFGRRSLTQKLSELLYTLGTR</sequence>
<reference evidence="2" key="1">
    <citation type="submission" date="2014-11" db="EMBL/GenBank/DDBJ databases">
        <title>Genome sequencing of Roseivirga sp. D-25.</title>
        <authorList>
            <person name="Selvaratnam C."/>
            <person name="Thevarajoo S."/>
            <person name="Goh K.M."/>
            <person name="Eee R."/>
            <person name="Chan K.-G."/>
            <person name="Chong C.S."/>
        </authorList>
    </citation>
    <scope>NUCLEOTIDE SEQUENCE [LARGE SCALE GENOMIC DNA]</scope>
    <source>
        <strain evidence="2">D-25</strain>
    </source>
</reference>
<organism evidence="1 2">
    <name type="scientific">Roseivirga seohaensis subsp. aquiponti</name>
    <dbReference type="NCBI Taxonomy" id="1566026"/>
    <lineage>
        <taxon>Bacteria</taxon>
        <taxon>Pseudomonadati</taxon>
        <taxon>Bacteroidota</taxon>
        <taxon>Cytophagia</taxon>
        <taxon>Cytophagales</taxon>
        <taxon>Roseivirgaceae</taxon>
        <taxon>Roseivirga</taxon>
    </lineage>
</organism>
<dbReference type="PANTHER" id="PTHR45947:SF3">
    <property type="entry name" value="SULFOQUINOVOSYL TRANSFERASE SQD2"/>
    <property type="match status" value="1"/>
</dbReference>
<keyword evidence="2" id="KW-1185">Reference proteome</keyword>
<evidence type="ECO:0000313" key="1">
    <source>
        <dbReference type="EMBL" id="KOF03096.1"/>
    </source>
</evidence>
<dbReference type="RefSeq" id="WP_053223013.1">
    <property type="nucleotide sequence ID" value="NZ_JSVA01000008.1"/>
</dbReference>
<dbReference type="OrthoDB" id="9794575at2"/>
<dbReference type="EMBL" id="JSVA01000008">
    <property type="protein sequence ID" value="KOF03096.1"/>
    <property type="molecule type" value="Genomic_DNA"/>
</dbReference>
<comment type="caution">
    <text evidence="1">The sequence shown here is derived from an EMBL/GenBank/DDBJ whole genome shotgun (WGS) entry which is preliminary data.</text>
</comment>
<dbReference type="PATRIC" id="fig|1566026.4.peg.3249"/>
<dbReference type="AlphaFoldDB" id="A0A0L8ALH9"/>
<dbReference type="InterPro" id="IPR050194">
    <property type="entry name" value="Glycosyltransferase_grp1"/>
</dbReference>
<name>A0A0L8ALH9_9BACT</name>
<proteinExistence type="predicted"/>